<accession>A0A6N7WYJ8</accession>
<sequence>MKNLKRLFLSAGLALAVGLSITACGNKTENAESNSETKSTVAQVEKAGVTEEKPILVDKEKKTVTVLAKVNGKYFDQGTRHALVFKDGKFGDKPILISLADQNTFYNSLIEIGAKPGNNMTPENAEKTQVEGDKINVTVTWDGAEKDYDINEVVKDSNGKKIDMRFGGNQERAKGKNTGCLACLDSCPVGIVSNHTYAYGAVEKRMEASFSGNSEVLPADGTYVAVTFALAQ</sequence>
<feature type="chain" id="PRO_5039289057" description="4Fe-4S ferredoxin-type domain-containing protein" evidence="1">
    <location>
        <begin position="26"/>
        <end position="232"/>
    </location>
</feature>
<protein>
    <recommendedName>
        <fullName evidence="4">4Fe-4S ferredoxin-type domain-containing protein</fullName>
    </recommendedName>
</protein>
<dbReference type="Proteomes" id="UP000440713">
    <property type="component" value="Unassembled WGS sequence"/>
</dbReference>
<dbReference type="EMBL" id="VUNE01000001">
    <property type="protein sequence ID" value="MST61868.1"/>
    <property type="molecule type" value="Genomic_DNA"/>
</dbReference>
<evidence type="ECO:0000313" key="2">
    <source>
        <dbReference type="EMBL" id="MST61868.1"/>
    </source>
</evidence>
<feature type="signal peptide" evidence="1">
    <location>
        <begin position="1"/>
        <end position="25"/>
    </location>
</feature>
<dbReference type="NCBIfam" id="NF040466">
    <property type="entry name" value="ydjY_domain"/>
    <property type="match status" value="1"/>
</dbReference>
<dbReference type="PROSITE" id="PS51257">
    <property type="entry name" value="PROKAR_LIPOPROTEIN"/>
    <property type="match status" value="1"/>
</dbReference>
<name>A0A6N7WYJ8_9FIRM</name>
<reference evidence="2 3" key="1">
    <citation type="submission" date="2019-08" db="EMBL/GenBank/DDBJ databases">
        <title>In-depth cultivation of the pig gut microbiome towards novel bacterial diversity and tailored functional studies.</title>
        <authorList>
            <person name="Wylensek D."/>
            <person name="Hitch T.C.A."/>
            <person name="Clavel T."/>
        </authorList>
    </citation>
    <scope>NUCLEOTIDE SEQUENCE [LARGE SCALE GENOMIC DNA]</scope>
    <source>
        <strain evidence="2 3">WCA-SAB-591-4A-A</strain>
    </source>
</reference>
<gene>
    <name evidence="2" type="ORF">FYJ71_02630</name>
</gene>
<evidence type="ECO:0000313" key="3">
    <source>
        <dbReference type="Proteomes" id="UP000440713"/>
    </source>
</evidence>
<proteinExistence type="predicted"/>
<evidence type="ECO:0008006" key="4">
    <source>
        <dbReference type="Google" id="ProtNLM"/>
    </source>
</evidence>
<keyword evidence="3" id="KW-1185">Reference proteome</keyword>
<dbReference type="RefSeq" id="WP_154537243.1">
    <property type="nucleotide sequence ID" value="NZ_JAQYHJ010000077.1"/>
</dbReference>
<evidence type="ECO:0000256" key="1">
    <source>
        <dbReference type="SAM" id="SignalP"/>
    </source>
</evidence>
<keyword evidence="1" id="KW-0732">Signal</keyword>
<dbReference type="AlphaFoldDB" id="A0A6N7WYJ8"/>
<dbReference type="InterPro" id="IPR047750">
    <property type="entry name" value="YdjY-like"/>
</dbReference>
<organism evidence="2 3">
    <name type="scientific">Peptostreptococcus porci</name>
    <dbReference type="NCBI Taxonomy" id="2652282"/>
    <lineage>
        <taxon>Bacteria</taxon>
        <taxon>Bacillati</taxon>
        <taxon>Bacillota</taxon>
        <taxon>Clostridia</taxon>
        <taxon>Peptostreptococcales</taxon>
        <taxon>Peptostreptococcaceae</taxon>
        <taxon>Peptostreptococcus</taxon>
    </lineage>
</organism>
<comment type="caution">
    <text evidence="2">The sequence shown here is derived from an EMBL/GenBank/DDBJ whole genome shotgun (WGS) entry which is preliminary data.</text>
</comment>